<dbReference type="InterPro" id="IPR020084">
    <property type="entry name" value="NUDIX_hydrolase_CS"/>
</dbReference>
<proteinExistence type="inferred from homology"/>
<keyword evidence="5" id="KW-1185">Reference proteome</keyword>
<organism evidence="4 5">
    <name type="scientific">Deinococcus aerius</name>
    <dbReference type="NCBI Taxonomy" id="200253"/>
    <lineage>
        <taxon>Bacteria</taxon>
        <taxon>Thermotogati</taxon>
        <taxon>Deinococcota</taxon>
        <taxon>Deinococci</taxon>
        <taxon>Deinococcales</taxon>
        <taxon>Deinococcaceae</taxon>
        <taxon>Deinococcus</taxon>
    </lineage>
</organism>
<comment type="caution">
    <text evidence="4">The sequence shown here is derived from an EMBL/GenBank/DDBJ whole genome shotgun (WGS) entry which is preliminary data.</text>
</comment>
<dbReference type="PANTHER" id="PTHR43736:SF1">
    <property type="entry name" value="DIHYDRONEOPTERIN TRIPHOSPHATE DIPHOSPHATASE"/>
    <property type="match status" value="1"/>
</dbReference>
<reference evidence="5" key="1">
    <citation type="submission" date="2018-01" db="EMBL/GenBank/DDBJ databases">
        <title>Draft Genome Sequence of the Radioresistant Bacterium Deinococcus aerius TR0125, Isolated from the Higher Atmosphere above Japan.</title>
        <authorList>
            <person name="Satoh K."/>
            <person name="Arai H."/>
            <person name="Sanzen T."/>
            <person name="Kawaguchi Y."/>
            <person name="Hayashi H."/>
            <person name="Yokobori S."/>
            <person name="Yamagishi A."/>
            <person name="Oono Y."/>
            <person name="Narumi I."/>
        </authorList>
    </citation>
    <scope>NUCLEOTIDE SEQUENCE [LARGE SCALE GENOMIC DNA]</scope>
    <source>
        <strain evidence="5">TR0125</strain>
    </source>
</reference>
<evidence type="ECO:0000313" key="5">
    <source>
        <dbReference type="Proteomes" id="UP000236569"/>
    </source>
</evidence>
<dbReference type="PANTHER" id="PTHR43736">
    <property type="entry name" value="ADP-RIBOSE PYROPHOSPHATASE"/>
    <property type="match status" value="1"/>
</dbReference>
<evidence type="ECO:0000313" key="4">
    <source>
        <dbReference type="EMBL" id="GBF05206.1"/>
    </source>
</evidence>
<accession>A0A2I9D3N6</accession>
<dbReference type="AlphaFoldDB" id="A0A2I9D3N6"/>
<dbReference type="SUPFAM" id="SSF55811">
    <property type="entry name" value="Nudix"/>
    <property type="match status" value="1"/>
</dbReference>
<dbReference type="PRINTS" id="PR00502">
    <property type="entry name" value="NUDIXFAMILY"/>
</dbReference>
<name>A0A2I9D3N6_9DEIO</name>
<dbReference type="GO" id="GO:0016787">
    <property type="term" value="F:hydrolase activity"/>
    <property type="evidence" value="ECO:0007669"/>
    <property type="project" value="UniProtKB-KW"/>
</dbReference>
<dbReference type="RefSeq" id="WP_235610280.1">
    <property type="nucleotide sequence ID" value="NZ_BFAG01000003.1"/>
</dbReference>
<dbReference type="Gene3D" id="3.90.79.10">
    <property type="entry name" value="Nucleoside Triphosphate Pyrophosphohydrolase"/>
    <property type="match status" value="1"/>
</dbReference>
<protein>
    <submittedName>
        <fullName evidence="4">NUDIX hydrolase</fullName>
    </submittedName>
</protein>
<dbReference type="PROSITE" id="PS00893">
    <property type="entry name" value="NUDIX_BOX"/>
    <property type="match status" value="1"/>
</dbReference>
<evidence type="ECO:0000256" key="1">
    <source>
        <dbReference type="ARBA" id="ARBA00022801"/>
    </source>
</evidence>
<dbReference type="InterPro" id="IPR020476">
    <property type="entry name" value="Nudix_hydrolase"/>
</dbReference>
<dbReference type="EMBL" id="BFAG01000003">
    <property type="protein sequence ID" value="GBF05206.1"/>
    <property type="molecule type" value="Genomic_DNA"/>
</dbReference>
<sequence length="167" mass="18422">MTVTPFDHLDTARDFAALHLLREKAMCLVVRQRPNGTPELLVLDQPEAPEAGVQLPAGGVEAGETPEAAAGRELGEETGLNLPPSVYLKSYLWEAQLPDCLTRQVCHAFLFLAPPDLPDEWERQADGERFAFRWVPAATASLDWEMDAALPDLLRHLSASPMEPSHD</sequence>
<comment type="similarity">
    <text evidence="2">Belongs to the Nudix hydrolase family.</text>
</comment>
<feature type="domain" description="Nudix hydrolase" evidence="3">
    <location>
        <begin position="20"/>
        <end position="156"/>
    </location>
</feature>
<dbReference type="Pfam" id="PF00293">
    <property type="entry name" value="NUDIX"/>
    <property type="match status" value="1"/>
</dbReference>
<dbReference type="Proteomes" id="UP000236569">
    <property type="component" value="Unassembled WGS sequence"/>
</dbReference>
<dbReference type="InterPro" id="IPR000086">
    <property type="entry name" value="NUDIX_hydrolase_dom"/>
</dbReference>
<evidence type="ECO:0000259" key="3">
    <source>
        <dbReference type="PROSITE" id="PS51462"/>
    </source>
</evidence>
<dbReference type="InterPro" id="IPR015797">
    <property type="entry name" value="NUDIX_hydrolase-like_dom_sf"/>
</dbReference>
<gene>
    <name evidence="4" type="ORF">DAERI_030372</name>
</gene>
<dbReference type="PROSITE" id="PS51462">
    <property type="entry name" value="NUDIX"/>
    <property type="match status" value="1"/>
</dbReference>
<keyword evidence="1 2" id="KW-0378">Hydrolase</keyword>
<evidence type="ECO:0000256" key="2">
    <source>
        <dbReference type="RuleBase" id="RU003476"/>
    </source>
</evidence>